<sequence length="429" mass="45629">MATFLALSLAVLMAAAAAAAASGSFSVELIHRDSPKSPLYNPAATRVDRARAAARRSAYHGQRLSASASHDIVSKVVADTGEYLMEFQLGTPAFKIMAIADTGSDLIWTNCKPCSQCFDQVQPLFDPRNSTTFSPISCQSQACEALPSQGCDDNSDCEYHYAYGDRSNVDGVLATETFTFGSTKVSKIAFGCNSQSSGTFRNTTSGLVGLGAGAVSLVSQLSPHLDSNYFSYCLVPIMDEKSSSKLVFGSAGKVAERSKVTTPMSIEQSFYALSLEEISVEGGGSVSVNSSSSSQLSDGNIIIDSGTTLTLLFEDVVSSLVEQVSQVVDLSQVDDPEGLFPLCFQVSQESDQEKLPTLTFKFAGDASVKMTPLNMFLEVEEQVLCLAVTATTADVGLQILGNVAQQNFHVGYDLDNKELSFASTDCTKV</sequence>
<evidence type="ECO:0000313" key="12">
    <source>
        <dbReference type="EMBL" id="KAG6504324.1"/>
    </source>
</evidence>
<dbReference type="InterPro" id="IPR032861">
    <property type="entry name" value="TAXi_N"/>
</dbReference>
<evidence type="ECO:0000256" key="2">
    <source>
        <dbReference type="ARBA" id="ARBA00022670"/>
    </source>
</evidence>
<dbReference type="InterPro" id="IPR034161">
    <property type="entry name" value="Pepsin-like_plant"/>
</dbReference>
<dbReference type="InterPro" id="IPR051708">
    <property type="entry name" value="Plant_Aspart_Prot_A1"/>
</dbReference>
<evidence type="ECO:0000256" key="8">
    <source>
        <dbReference type="ARBA" id="ARBA00053221"/>
    </source>
</evidence>
<dbReference type="GO" id="GO:0006508">
    <property type="term" value="P:proteolysis"/>
    <property type="evidence" value="ECO:0007669"/>
    <property type="project" value="UniProtKB-KW"/>
</dbReference>
<reference evidence="12 13" key="1">
    <citation type="submission" date="2020-08" db="EMBL/GenBank/DDBJ databases">
        <title>Plant Genome Project.</title>
        <authorList>
            <person name="Zhang R.-G."/>
        </authorList>
    </citation>
    <scope>NUCLEOTIDE SEQUENCE [LARGE SCALE GENOMIC DNA]</scope>
    <source>
        <tissue evidence="12">Rhizome</tissue>
    </source>
</reference>
<dbReference type="FunFam" id="2.40.70.10:FF:000033">
    <property type="entry name" value="Aspartyl protease family protein"/>
    <property type="match status" value="1"/>
</dbReference>
<evidence type="ECO:0000256" key="4">
    <source>
        <dbReference type="ARBA" id="ARBA00022750"/>
    </source>
</evidence>
<comment type="similarity">
    <text evidence="1">Belongs to the peptidase A1 family.</text>
</comment>
<evidence type="ECO:0000256" key="7">
    <source>
        <dbReference type="ARBA" id="ARBA00051299"/>
    </source>
</evidence>
<dbReference type="AlphaFoldDB" id="A0A8J5L2M5"/>
<protein>
    <recommendedName>
        <fullName evidence="9">nepenthesin</fullName>
        <ecNumber evidence="9">3.4.23.12</ecNumber>
    </recommendedName>
</protein>
<feature type="signal peptide" evidence="10">
    <location>
        <begin position="1"/>
        <end position="21"/>
    </location>
</feature>
<dbReference type="FunFam" id="2.40.70.10:FF:000016">
    <property type="entry name" value="Probable aspartic protease At2g35615"/>
    <property type="match status" value="1"/>
</dbReference>
<keyword evidence="4" id="KW-0064">Aspartyl protease</keyword>
<dbReference type="PROSITE" id="PS51767">
    <property type="entry name" value="PEPTIDASE_A1"/>
    <property type="match status" value="1"/>
</dbReference>
<dbReference type="PANTHER" id="PTHR47967">
    <property type="entry name" value="OS07G0603500 PROTEIN-RELATED"/>
    <property type="match status" value="1"/>
</dbReference>
<accession>A0A8J5L2M5</accession>
<dbReference type="GO" id="GO:0004190">
    <property type="term" value="F:aspartic-type endopeptidase activity"/>
    <property type="evidence" value="ECO:0007669"/>
    <property type="project" value="UniProtKB-KW"/>
</dbReference>
<comment type="function">
    <text evidence="8">Extracellular proteinase found in the pitcher fluid of carnivorous plants. Digest prey for nitrogen uptake.</text>
</comment>
<keyword evidence="3 10" id="KW-0732">Signal</keyword>
<dbReference type="Proteomes" id="UP000734854">
    <property type="component" value="Unassembled WGS sequence"/>
</dbReference>
<gene>
    <name evidence="12" type="ORF">ZIOFF_036655</name>
</gene>
<feature type="chain" id="PRO_5035168582" description="nepenthesin" evidence="10">
    <location>
        <begin position="22"/>
        <end position="429"/>
    </location>
</feature>
<feature type="domain" description="Peptidase A1" evidence="11">
    <location>
        <begin position="83"/>
        <end position="422"/>
    </location>
</feature>
<dbReference type="InterPro" id="IPR001969">
    <property type="entry name" value="Aspartic_peptidase_AS"/>
</dbReference>
<dbReference type="GO" id="GO:0005576">
    <property type="term" value="C:extracellular region"/>
    <property type="evidence" value="ECO:0007669"/>
    <property type="project" value="TreeGrafter"/>
</dbReference>
<dbReference type="CDD" id="cd05476">
    <property type="entry name" value="pepsin_A_like_plant"/>
    <property type="match status" value="1"/>
</dbReference>
<evidence type="ECO:0000256" key="9">
    <source>
        <dbReference type="ARBA" id="ARBA00067063"/>
    </source>
</evidence>
<name>A0A8J5L2M5_ZINOF</name>
<evidence type="ECO:0000256" key="5">
    <source>
        <dbReference type="ARBA" id="ARBA00022801"/>
    </source>
</evidence>
<evidence type="ECO:0000259" key="11">
    <source>
        <dbReference type="PROSITE" id="PS51767"/>
    </source>
</evidence>
<dbReference type="InterPro" id="IPR033121">
    <property type="entry name" value="PEPTIDASE_A1"/>
</dbReference>
<dbReference type="EC" id="3.4.23.12" evidence="9"/>
<dbReference type="Pfam" id="PF14543">
    <property type="entry name" value="TAXi_N"/>
    <property type="match status" value="1"/>
</dbReference>
<keyword evidence="5" id="KW-0378">Hydrolase</keyword>
<proteinExistence type="inferred from homology"/>
<comment type="caution">
    <text evidence="12">The sequence shown here is derived from an EMBL/GenBank/DDBJ whole genome shotgun (WGS) entry which is preliminary data.</text>
</comment>
<dbReference type="OrthoDB" id="775830at2759"/>
<keyword evidence="13" id="KW-1185">Reference proteome</keyword>
<keyword evidence="2" id="KW-0645">Protease</keyword>
<evidence type="ECO:0000256" key="1">
    <source>
        <dbReference type="ARBA" id="ARBA00007447"/>
    </source>
</evidence>
<dbReference type="InterPro" id="IPR032799">
    <property type="entry name" value="TAXi_C"/>
</dbReference>
<dbReference type="EMBL" id="JACMSC010000010">
    <property type="protein sequence ID" value="KAG6504324.1"/>
    <property type="molecule type" value="Genomic_DNA"/>
</dbReference>
<dbReference type="PANTHER" id="PTHR47967:SF128">
    <property type="entry name" value="ASPARTIC PROTEINASE CDR1-LIKE"/>
    <property type="match status" value="1"/>
</dbReference>
<evidence type="ECO:0000313" key="13">
    <source>
        <dbReference type="Proteomes" id="UP000734854"/>
    </source>
</evidence>
<evidence type="ECO:0000256" key="10">
    <source>
        <dbReference type="SAM" id="SignalP"/>
    </source>
</evidence>
<evidence type="ECO:0000256" key="3">
    <source>
        <dbReference type="ARBA" id="ARBA00022729"/>
    </source>
</evidence>
<keyword evidence="6" id="KW-0325">Glycoprotein</keyword>
<dbReference type="Pfam" id="PF14541">
    <property type="entry name" value="TAXi_C"/>
    <property type="match status" value="1"/>
</dbReference>
<evidence type="ECO:0000256" key="6">
    <source>
        <dbReference type="ARBA" id="ARBA00023180"/>
    </source>
</evidence>
<dbReference type="PROSITE" id="PS00141">
    <property type="entry name" value="ASP_PROTEASE"/>
    <property type="match status" value="1"/>
</dbReference>
<organism evidence="12 13">
    <name type="scientific">Zingiber officinale</name>
    <name type="common">Ginger</name>
    <name type="synonym">Amomum zingiber</name>
    <dbReference type="NCBI Taxonomy" id="94328"/>
    <lineage>
        <taxon>Eukaryota</taxon>
        <taxon>Viridiplantae</taxon>
        <taxon>Streptophyta</taxon>
        <taxon>Embryophyta</taxon>
        <taxon>Tracheophyta</taxon>
        <taxon>Spermatophyta</taxon>
        <taxon>Magnoliopsida</taxon>
        <taxon>Liliopsida</taxon>
        <taxon>Zingiberales</taxon>
        <taxon>Zingiberaceae</taxon>
        <taxon>Zingiber</taxon>
    </lineage>
</organism>
<comment type="catalytic activity">
    <reaction evidence="7">
        <text>Similar to pepsin, but also cleaves on either side of Asp and at Lys-|-Arg.</text>
        <dbReference type="EC" id="3.4.23.12"/>
    </reaction>
</comment>